<dbReference type="InterPro" id="IPR050600">
    <property type="entry name" value="SETD3_SETD6_MTase"/>
</dbReference>
<keyword evidence="1" id="KW-0489">Methyltransferase</keyword>
<keyword evidence="2" id="KW-0808">Transferase</keyword>
<dbReference type="AlphaFoldDB" id="A0A060T5Y0"/>
<proteinExistence type="predicted"/>
<dbReference type="InterPro" id="IPR001214">
    <property type="entry name" value="SET_dom"/>
</dbReference>
<name>A0A060T5Y0_BLAAD</name>
<dbReference type="Pfam" id="PF00856">
    <property type="entry name" value="SET"/>
    <property type="match status" value="1"/>
</dbReference>
<dbReference type="CDD" id="cd19177">
    <property type="entry name" value="SET_SETD4"/>
    <property type="match status" value="1"/>
</dbReference>
<dbReference type="PROSITE" id="PS50280">
    <property type="entry name" value="SET"/>
    <property type="match status" value="1"/>
</dbReference>
<evidence type="ECO:0000256" key="2">
    <source>
        <dbReference type="ARBA" id="ARBA00022679"/>
    </source>
</evidence>
<dbReference type="InterPro" id="IPR044429">
    <property type="entry name" value="SETD4_SET"/>
</dbReference>
<reference evidence="5" key="1">
    <citation type="submission" date="2014-02" db="EMBL/GenBank/DDBJ databases">
        <authorList>
            <person name="Genoscope - CEA"/>
        </authorList>
    </citation>
    <scope>NUCLEOTIDE SEQUENCE</scope>
    <source>
        <strain evidence="5">LS3</strain>
    </source>
</reference>
<evidence type="ECO:0000256" key="1">
    <source>
        <dbReference type="ARBA" id="ARBA00022603"/>
    </source>
</evidence>
<sequence length="366" mass="41866">MDLISWLNQNGARISPKVCVKDIPGAGKGVVCVNRIERGEVIAYISRGQLLNDETIRKEGRLPPQDEQNMLSGTLLLSWYVYKYHDSEKWKCFFETLPTLEELEGVPLAWSQDRRQELPASLQKVVQDQEAKFLEQESTVRRLEAKEDPSAEFDGDRFKWAWLCVNTRCIYMNVRGNATLVPFVDFLNHSPDTSVKVKIDYRGLTLTSTVSYDEGEEVYLCYGPHDNSTLLTEYGFTLTGNIWDTVDISRHIDLSPRQREWLDELGYGGDNFTVNLQGPSFRTVMALAATLESSNGIQIPRTLQTLSMEGEESLYPGLSWKLKEVLERALDELDYESNEQSANELIQGWRYILTQAIKREDENNSI</sequence>
<evidence type="ECO:0000259" key="4">
    <source>
        <dbReference type="PROSITE" id="PS50280"/>
    </source>
</evidence>
<gene>
    <name evidence="5" type="ORF">GNLVRS02_ARAD1B11374g</name>
</gene>
<reference evidence="5" key="2">
    <citation type="submission" date="2014-06" db="EMBL/GenBank/DDBJ databases">
        <title>The complete genome of Blastobotrys (Arxula) adeninivorans LS3 - a yeast of biotechnological interest.</title>
        <authorList>
            <person name="Kunze G."/>
            <person name="Gaillardin C."/>
            <person name="Czernicka M."/>
            <person name="Durrens P."/>
            <person name="Martin T."/>
            <person name="Boer E."/>
            <person name="Gabaldon T."/>
            <person name="Cruz J."/>
            <person name="Talla E."/>
            <person name="Marck C."/>
            <person name="Goffeau A."/>
            <person name="Barbe V."/>
            <person name="Baret P."/>
            <person name="Baronian K."/>
            <person name="Beier S."/>
            <person name="Bleykasten C."/>
            <person name="Bode R."/>
            <person name="Casaregola S."/>
            <person name="Despons L."/>
            <person name="Fairhead C."/>
            <person name="Giersberg M."/>
            <person name="Gierski P."/>
            <person name="Hahnel U."/>
            <person name="Hartmann A."/>
            <person name="Jankowska D."/>
            <person name="Jubin C."/>
            <person name="Jung P."/>
            <person name="Lafontaine I."/>
            <person name="Leh-Louis V."/>
            <person name="Lemaire M."/>
            <person name="Marcet-Houben M."/>
            <person name="Mascher M."/>
            <person name="Morel G."/>
            <person name="Richard G.-F."/>
            <person name="Riechen J."/>
            <person name="Sacerdot C."/>
            <person name="Sarkar A."/>
            <person name="Savel G."/>
            <person name="Schacherer J."/>
            <person name="Sherman D."/>
            <person name="Straub M.-L."/>
            <person name="Stein N."/>
            <person name="Thierry A."/>
            <person name="Trautwein-Schult A."/>
            <person name="Westhof E."/>
            <person name="Worch S."/>
            <person name="Dujon B."/>
            <person name="Souciet J.-L."/>
            <person name="Wincker P."/>
            <person name="Scholz U."/>
            <person name="Neuveglise N."/>
        </authorList>
    </citation>
    <scope>NUCLEOTIDE SEQUENCE</scope>
    <source>
        <strain evidence="5">LS3</strain>
    </source>
</reference>
<dbReference type="GO" id="GO:0016279">
    <property type="term" value="F:protein-lysine N-methyltransferase activity"/>
    <property type="evidence" value="ECO:0007669"/>
    <property type="project" value="InterPro"/>
</dbReference>
<organism evidence="5">
    <name type="scientific">Blastobotrys adeninivorans</name>
    <name type="common">Yeast</name>
    <name type="synonym">Arxula adeninivorans</name>
    <dbReference type="NCBI Taxonomy" id="409370"/>
    <lineage>
        <taxon>Eukaryota</taxon>
        <taxon>Fungi</taxon>
        <taxon>Dikarya</taxon>
        <taxon>Ascomycota</taxon>
        <taxon>Saccharomycotina</taxon>
        <taxon>Dipodascomycetes</taxon>
        <taxon>Dipodascales</taxon>
        <taxon>Trichomonascaceae</taxon>
        <taxon>Blastobotrys</taxon>
    </lineage>
</organism>
<evidence type="ECO:0000313" key="5">
    <source>
        <dbReference type="EMBL" id="CDP36368.1"/>
    </source>
</evidence>
<feature type="domain" description="SET" evidence="4">
    <location>
        <begin position="16"/>
        <end position="223"/>
    </location>
</feature>
<keyword evidence="3" id="KW-0949">S-adenosyl-L-methionine</keyword>
<dbReference type="Gene3D" id="3.90.1410.10">
    <property type="entry name" value="set domain protein methyltransferase, domain 1"/>
    <property type="match status" value="1"/>
</dbReference>
<dbReference type="GO" id="GO:0032259">
    <property type="term" value="P:methylation"/>
    <property type="evidence" value="ECO:0007669"/>
    <property type="project" value="UniProtKB-KW"/>
</dbReference>
<accession>A0A060T5Y0</accession>
<evidence type="ECO:0000256" key="3">
    <source>
        <dbReference type="ARBA" id="ARBA00022691"/>
    </source>
</evidence>
<dbReference type="PhylomeDB" id="A0A060T5Y0"/>
<dbReference type="PANTHER" id="PTHR13271:SF47">
    <property type="entry name" value="ACTIN-HISTIDINE N-METHYLTRANSFERASE"/>
    <property type="match status" value="1"/>
</dbReference>
<protein>
    <submittedName>
        <fullName evidence="5">ARAD1B11374p</fullName>
    </submittedName>
</protein>
<dbReference type="EMBL" id="HG937692">
    <property type="protein sequence ID" value="CDP36368.1"/>
    <property type="molecule type" value="Genomic_DNA"/>
</dbReference>
<dbReference type="PANTHER" id="PTHR13271">
    <property type="entry name" value="UNCHARACTERIZED PUTATIVE METHYLTRANSFERASE"/>
    <property type="match status" value="1"/>
</dbReference>
<dbReference type="InterPro" id="IPR046341">
    <property type="entry name" value="SET_dom_sf"/>
</dbReference>
<dbReference type="SUPFAM" id="SSF82199">
    <property type="entry name" value="SET domain"/>
    <property type="match status" value="1"/>
</dbReference>